<comment type="caution">
    <text evidence="2">The sequence shown here is derived from an EMBL/GenBank/DDBJ whole genome shotgun (WGS) entry which is preliminary data.</text>
</comment>
<organism evidence="2 3">
    <name type="scientific">Fusarium longipes</name>
    <dbReference type="NCBI Taxonomy" id="694270"/>
    <lineage>
        <taxon>Eukaryota</taxon>
        <taxon>Fungi</taxon>
        <taxon>Dikarya</taxon>
        <taxon>Ascomycota</taxon>
        <taxon>Pezizomycotina</taxon>
        <taxon>Sordariomycetes</taxon>
        <taxon>Hypocreomycetidae</taxon>
        <taxon>Hypocreales</taxon>
        <taxon>Nectriaceae</taxon>
        <taxon>Fusarium</taxon>
    </lineage>
</organism>
<dbReference type="InterPro" id="IPR031348">
    <property type="entry name" value="PigL_N"/>
</dbReference>
<dbReference type="OrthoDB" id="1577640at2759"/>
<evidence type="ECO:0000313" key="2">
    <source>
        <dbReference type="EMBL" id="RGP71253.1"/>
    </source>
</evidence>
<accession>A0A395SFN5</accession>
<proteinExistence type="predicted"/>
<keyword evidence="3" id="KW-1185">Reference proteome</keyword>
<evidence type="ECO:0000259" key="1">
    <source>
        <dbReference type="Pfam" id="PF17111"/>
    </source>
</evidence>
<dbReference type="AlphaFoldDB" id="A0A395SFN5"/>
<dbReference type="EMBL" id="PXOG01000162">
    <property type="protein sequence ID" value="RGP71253.1"/>
    <property type="molecule type" value="Genomic_DNA"/>
</dbReference>
<protein>
    <recommendedName>
        <fullName evidence="1">Azaphilone pigments biosynthesis cluster protein L N-terminal domain-containing protein</fullName>
    </recommendedName>
</protein>
<sequence>MAELALAIVPLGITATSGLVKYLKSFKDHHDDHARLILQAERFRSIFQSLETVLKRSQLSPEVSSSVSEASACLQECQKALNELDTLQQNIFSSTTSAVATISQTRAKGKIKDGYKKLLYPLRKSDVENLEGALNKLSTTLGLALEMLHLDEEYLTRNLLNQHMADIQLTTSTAIEELCQPLSQMGSTLPVLQTSVDAIIPHFNQRIDQLSNQQLQIQAQINSFLVMSGATRNQDLLGTNQQVSYDHLRKQANYPTARERELEQGSLTTTAESALSCSCHLQRVRKRKGYALGPVYFAEETLFNFYHEKDCSFYITSSSYEKTWTMRFTGLPSLLKKCLEVSLSSRARAGGFSISPSFTYFPVVDEDVAPAWLVINLMRKASLVRFLVAAGTSVTVRDCVGALALHSVIDGTFVPASIYGQLIAGNDIDDGAISYRTYWAARRELLDYYNHNLSVARIQYGPLSLAVIQNNLLEVERLISLYPHMFREISVYGETPLHIAIFRPEILKALVKMAKPEDWIRYDFNFATILYLATQFSHEICDPGDTLDYTSCSCTLPLRIILAAGCPIIPHRDFRHGYNTLTLDGSFSKASSHCKTLLAQELRSRRRQLRDLARRKLSITEFSILKGMEDVPDVDAIEIDRLLRQKGILGLGPLSTFADEDLPQQPYQDVEYYSRSIFFDLKTPKDADLFLDSGFSMICTDQDQDSSVDRSFFGTNSLWIRSVSLDYAMWLIDHQAALWKWSYRFTSPMPSIFVLADILGMQDCKYPGQDDISHRAEAYLSKSFSVDDCSCLCSPDGCTPFASRMKWLAHPQEPFEELTLQAYATRFRSHVKMYGRSLSMSQHVIMMRQATFAALGHRHTCVDRPGCFLYLFDGDDMIYLDLATELDSDEIQFEISNIDAEARKQLEEMVVMFQDFVLTGRKTTISNESDSFQLHYEEHNESSTLCVNEVQYRRVLKFWKHIWRKRMQIALDTVAESWGNKLDGSDNGIQILTCEEIVQETGGSDEEGDEERFNRIIQRIQDM</sequence>
<dbReference type="Proteomes" id="UP000266234">
    <property type="component" value="Unassembled WGS sequence"/>
</dbReference>
<feature type="domain" description="Azaphilone pigments biosynthesis cluster protein L N-terminal" evidence="1">
    <location>
        <begin position="6"/>
        <end position="217"/>
    </location>
</feature>
<dbReference type="SUPFAM" id="SSF48403">
    <property type="entry name" value="Ankyrin repeat"/>
    <property type="match status" value="1"/>
</dbReference>
<dbReference type="Pfam" id="PF17111">
    <property type="entry name" value="PigL_N"/>
    <property type="match status" value="1"/>
</dbReference>
<dbReference type="Gene3D" id="1.25.40.20">
    <property type="entry name" value="Ankyrin repeat-containing domain"/>
    <property type="match status" value="1"/>
</dbReference>
<evidence type="ECO:0000313" key="3">
    <source>
        <dbReference type="Proteomes" id="UP000266234"/>
    </source>
</evidence>
<reference evidence="2 3" key="1">
    <citation type="journal article" date="2018" name="PLoS Pathog.">
        <title>Evolution of structural diversity of trichothecenes, a family of toxins produced by plant pathogenic and entomopathogenic fungi.</title>
        <authorList>
            <person name="Proctor R.H."/>
            <person name="McCormick S.P."/>
            <person name="Kim H.S."/>
            <person name="Cardoza R.E."/>
            <person name="Stanley A.M."/>
            <person name="Lindo L."/>
            <person name="Kelly A."/>
            <person name="Brown D.W."/>
            <person name="Lee T."/>
            <person name="Vaughan M.M."/>
            <person name="Alexander N.J."/>
            <person name="Busman M."/>
            <person name="Gutierrez S."/>
        </authorList>
    </citation>
    <scope>NUCLEOTIDE SEQUENCE [LARGE SCALE GENOMIC DNA]</scope>
    <source>
        <strain evidence="2 3">NRRL 20695</strain>
    </source>
</reference>
<dbReference type="InterPro" id="IPR036770">
    <property type="entry name" value="Ankyrin_rpt-contain_sf"/>
</dbReference>
<name>A0A395SFN5_9HYPO</name>
<gene>
    <name evidence="2" type="ORF">FLONG3_7203</name>
</gene>